<name>A0A3M7RRB8_BRAPC</name>
<organism evidence="1 2">
    <name type="scientific">Brachionus plicatilis</name>
    <name type="common">Marine rotifer</name>
    <name type="synonym">Brachionus muelleri</name>
    <dbReference type="NCBI Taxonomy" id="10195"/>
    <lineage>
        <taxon>Eukaryota</taxon>
        <taxon>Metazoa</taxon>
        <taxon>Spiralia</taxon>
        <taxon>Gnathifera</taxon>
        <taxon>Rotifera</taxon>
        <taxon>Eurotatoria</taxon>
        <taxon>Monogononta</taxon>
        <taxon>Pseudotrocha</taxon>
        <taxon>Ploima</taxon>
        <taxon>Brachionidae</taxon>
        <taxon>Brachionus</taxon>
    </lineage>
</organism>
<keyword evidence="2" id="KW-1185">Reference proteome</keyword>
<evidence type="ECO:0000313" key="2">
    <source>
        <dbReference type="Proteomes" id="UP000276133"/>
    </source>
</evidence>
<sequence>MPYSKNSSRTNLHVEKLQRTKYTQINFDQSFAQNSVGQFKQSICSLWQRVNKFLSIKFGNSKTNSVYGWRKVNKLAAVRQKNPCQMSQD</sequence>
<protein>
    <submittedName>
        <fullName evidence="1">Uncharacterized protein</fullName>
    </submittedName>
</protein>
<dbReference type="EMBL" id="REGN01002807">
    <property type="protein sequence ID" value="RNA26081.1"/>
    <property type="molecule type" value="Genomic_DNA"/>
</dbReference>
<gene>
    <name evidence="1" type="ORF">BpHYR1_019002</name>
</gene>
<proteinExistence type="predicted"/>
<accession>A0A3M7RRB8</accession>
<comment type="caution">
    <text evidence="1">The sequence shown here is derived from an EMBL/GenBank/DDBJ whole genome shotgun (WGS) entry which is preliminary data.</text>
</comment>
<reference evidence="1 2" key="1">
    <citation type="journal article" date="2018" name="Sci. Rep.">
        <title>Genomic signatures of local adaptation to the degree of environmental predictability in rotifers.</title>
        <authorList>
            <person name="Franch-Gras L."/>
            <person name="Hahn C."/>
            <person name="Garcia-Roger E.M."/>
            <person name="Carmona M.J."/>
            <person name="Serra M."/>
            <person name="Gomez A."/>
        </authorList>
    </citation>
    <scope>NUCLEOTIDE SEQUENCE [LARGE SCALE GENOMIC DNA]</scope>
    <source>
        <strain evidence="1">HYR1</strain>
    </source>
</reference>
<dbReference type="AlphaFoldDB" id="A0A3M7RRB8"/>
<dbReference type="Proteomes" id="UP000276133">
    <property type="component" value="Unassembled WGS sequence"/>
</dbReference>
<evidence type="ECO:0000313" key="1">
    <source>
        <dbReference type="EMBL" id="RNA26081.1"/>
    </source>
</evidence>